<protein>
    <submittedName>
        <fullName evidence="2">CehA/McbA family metallohydrolase</fullName>
    </submittedName>
</protein>
<dbReference type="NCBIfam" id="NF038032">
    <property type="entry name" value="CehA_McbA_metalo"/>
    <property type="match status" value="1"/>
</dbReference>
<dbReference type="AlphaFoldDB" id="A0ABD5P8R4"/>
<dbReference type="Proteomes" id="UP001595921">
    <property type="component" value="Unassembled WGS sequence"/>
</dbReference>
<dbReference type="SUPFAM" id="SSF89550">
    <property type="entry name" value="PHP domain-like"/>
    <property type="match status" value="1"/>
</dbReference>
<organism evidence="2 3">
    <name type="scientific">Halobium salinum</name>
    <dbReference type="NCBI Taxonomy" id="1364940"/>
    <lineage>
        <taxon>Archaea</taxon>
        <taxon>Methanobacteriati</taxon>
        <taxon>Methanobacteriota</taxon>
        <taxon>Stenosarchaea group</taxon>
        <taxon>Halobacteria</taxon>
        <taxon>Halobacteriales</taxon>
        <taxon>Haloferacaceae</taxon>
        <taxon>Halobium</taxon>
    </lineage>
</organism>
<keyword evidence="3" id="KW-1185">Reference proteome</keyword>
<proteinExistence type="predicted"/>
<reference evidence="2 3" key="1">
    <citation type="journal article" date="2019" name="Int. J. Syst. Evol. Microbiol.">
        <title>The Global Catalogue of Microorganisms (GCM) 10K type strain sequencing project: providing services to taxonomists for standard genome sequencing and annotation.</title>
        <authorList>
            <consortium name="The Broad Institute Genomics Platform"/>
            <consortium name="The Broad Institute Genome Sequencing Center for Infectious Disease"/>
            <person name="Wu L."/>
            <person name="Ma J."/>
        </authorList>
    </citation>
    <scope>NUCLEOTIDE SEQUENCE [LARGE SCALE GENOMIC DNA]</scope>
    <source>
        <strain evidence="2 3">CGMCC 1.12553</strain>
    </source>
</reference>
<dbReference type="EMBL" id="JBHSDS010000003">
    <property type="protein sequence ID" value="MFC4357149.1"/>
    <property type="molecule type" value="Genomic_DNA"/>
</dbReference>
<dbReference type="Pfam" id="PF02811">
    <property type="entry name" value="PHP"/>
    <property type="match status" value="1"/>
</dbReference>
<dbReference type="InterPro" id="IPR003141">
    <property type="entry name" value="Pol/His_phosphatase_N"/>
</dbReference>
<dbReference type="PANTHER" id="PTHR42924:SF3">
    <property type="entry name" value="POLYMERASE_HISTIDINOL PHOSPHATASE N-TERMINAL DOMAIN-CONTAINING PROTEIN"/>
    <property type="match status" value="1"/>
</dbReference>
<dbReference type="InterPro" id="IPR052018">
    <property type="entry name" value="PHP_domain"/>
</dbReference>
<evidence type="ECO:0000313" key="2">
    <source>
        <dbReference type="EMBL" id="MFC4357149.1"/>
    </source>
</evidence>
<dbReference type="PANTHER" id="PTHR42924">
    <property type="entry name" value="EXONUCLEASE"/>
    <property type="match status" value="1"/>
</dbReference>
<comment type="caution">
    <text evidence="2">The sequence shown here is derived from an EMBL/GenBank/DDBJ whole genome shotgun (WGS) entry which is preliminary data.</text>
</comment>
<sequence>MSETLTVCVDPHVHSEASYDATDPVELILEQAAEIGLDAVVVTDHDVLHESLRAAELASEYGLVGIPGVEVSTADGHLLAVGVEEMPPRRRPLDETVAWVRDRGGVAIVPHPFQRSRHGVRKRPLADCDVDAIEVYNSWLFTGYKNRRARRFADKHGYPGVAGSDAHHVPSIGRAFTEIEVEGVSRAELTADVLLDAIREGDTAVQGRRQPIPVSAHHYGVGAARKSGYYAKAGAIRSAYYAKTGAITSAYYAKKGGLRSAYYAKTGALRGATGMFRTMQSLYRRTPLSR</sequence>
<dbReference type="InterPro" id="IPR004013">
    <property type="entry name" value="PHP_dom"/>
</dbReference>
<gene>
    <name evidence="2" type="ORF">ACFO0N_04195</name>
</gene>
<dbReference type="InterPro" id="IPR016195">
    <property type="entry name" value="Pol/histidinol_Pase-like"/>
</dbReference>
<feature type="domain" description="Polymerase/histidinol phosphatase N-terminal" evidence="1">
    <location>
        <begin position="9"/>
        <end position="75"/>
    </location>
</feature>
<name>A0ABD5P8R4_9EURY</name>
<dbReference type="SMART" id="SM00481">
    <property type="entry name" value="POLIIIAc"/>
    <property type="match status" value="1"/>
</dbReference>
<dbReference type="CDD" id="cd07432">
    <property type="entry name" value="PHP_HisPPase"/>
    <property type="match status" value="1"/>
</dbReference>
<evidence type="ECO:0000259" key="1">
    <source>
        <dbReference type="SMART" id="SM00481"/>
    </source>
</evidence>
<dbReference type="RefSeq" id="WP_267622550.1">
    <property type="nucleotide sequence ID" value="NZ_JAODIW010000006.1"/>
</dbReference>
<accession>A0ABD5P8R4</accession>
<dbReference type="Gene3D" id="3.20.20.140">
    <property type="entry name" value="Metal-dependent hydrolases"/>
    <property type="match status" value="1"/>
</dbReference>
<dbReference type="Pfam" id="PF13263">
    <property type="entry name" value="PHP_C"/>
    <property type="match status" value="1"/>
</dbReference>
<evidence type="ECO:0000313" key="3">
    <source>
        <dbReference type="Proteomes" id="UP001595921"/>
    </source>
</evidence>